<evidence type="ECO:0000256" key="1">
    <source>
        <dbReference type="ARBA" id="ARBA00001974"/>
    </source>
</evidence>
<dbReference type="Pfam" id="PF00441">
    <property type="entry name" value="Acyl-CoA_dh_1"/>
    <property type="match status" value="1"/>
</dbReference>
<proteinExistence type="inferred from homology"/>
<evidence type="ECO:0000256" key="7">
    <source>
        <dbReference type="SAM" id="MobiDB-lite"/>
    </source>
</evidence>
<dbReference type="Gene3D" id="1.10.540.10">
    <property type="entry name" value="Acyl-CoA dehydrogenase/oxidase, N-terminal domain"/>
    <property type="match status" value="1"/>
</dbReference>
<dbReference type="Proteomes" id="UP001596545">
    <property type="component" value="Unassembled WGS sequence"/>
</dbReference>
<dbReference type="PIRSF" id="PIRSF016578">
    <property type="entry name" value="HsaA"/>
    <property type="match status" value="1"/>
</dbReference>
<dbReference type="InterPro" id="IPR006091">
    <property type="entry name" value="Acyl-CoA_Oxase/DH_mid-dom"/>
</dbReference>
<dbReference type="Gene3D" id="2.40.110.10">
    <property type="entry name" value="Butyryl-CoA Dehydrogenase, subunit A, domain 2"/>
    <property type="match status" value="1"/>
</dbReference>
<feature type="domain" description="Acyl-CoA oxidase/dehydrogenase middle" evidence="9">
    <location>
        <begin position="128"/>
        <end position="239"/>
    </location>
</feature>
<gene>
    <name evidence="11" type="ORF">ACFQMF_01000</name>
</gene>
<dbReference type="Pfam" id="PF02771">
    <property type="entry name" value="Acyl-CoA_dh_N"/>
    <property type="match status" value="1"/>
</dbReference>
<name>A0ABD6AFY3_9EURY</name>
<dbReference type="SUPFAM" id="SSF47203">
    <property type="entry name" value="Acyl-CoA dehydrogenase C-terminal domain-like"/>
    <property type="match status" value="1"/>
</dbReference>
<evidence type="ECO:0000313" key="12">
    <source>
        <dbReference type="Proteomes" id="UP001596545"/>
    </source>
</evidence>
<feature type="region of interest" description="Disordered" evidence="7">
    <location>
        <begin position="183"/>
        <end position="202"/>
    </location>
</feature>
<dbReference type="InterPro" id="IPR036250">
    <property type="entry name" value="AcylCo_DH-like_C"/>
</dbReference>
<evidence type="ECO:0000259" key="8">
    <source>
        <dbReference type="Pfam" id="PF00441"/>
    </source>
</evidence>
<feature type="compositionally biased region" description="Acidic residues" evidence="7">
    <location>
        <begin position="185"/>
        <end position="196"/>
    </location>
</feature>
<dbReference type="SUPFAM" id="SSF56645">
    <property type="entry name" value="Acyl-CoA dehydrogenase NM domain-like"/>
    <property type="match status" value="1"/>
</dbReference>
<evidence type="ECO:0000256" key="4">
    <source>
        <dbReference type="ARBA" id="ARBA00022827"/>
    </source>
</evidence>
<dbReference type="EC" id="1.-.-.-" evidence="11"/>
<evidence type="ECO:0000256" key="3">
    <source>
        <dbReference type="ARBA" id="ARBA00022630"/>
    </source>
</evidence>
<protein>
    <submittedName>
        <fullName evidence="11">Acyl-CoA dehydrogenase family protein</fullName>
        <ecNumber evidence="11">1.-.-.-</ecNumber>
    </submittedName>
</protein>
<keyword evidence="5 6" id="KW-0560">Oxidoreductase</keyword>
<dbReference type="FunFam" id="1.20.140.10:FF:000004">
    <property type="entry name" value="Acyl-CoA dehydrogenase FadE25"/>
    <property type="match status" value="1"/>
</dbReference>
<keyword evidence="3 6" id="KW-0285">Flavoprotein</keyword>
<evidence type="ECO:0000256" key="5">
    <source>
        <dbReference type="ARBA" id="ARBA00023002"/>
    </source>
</evidence>
<evidence type="ECO:0000256" key="2">
    <source>
        <dbReference type="ARBA" id="ARBA00009347"/>
    </source>
</evidence>
<feature type="domain" description="Acyl-CoA dehydrogenase/oxidase N-terminal" evidence="10">
    <location>
        <begin position="11"/>
        <end position="120"/>
    </location>
</feature>
<dbReference type="PANTHER" id="PTHR43884:SF12">
    <property type="entry name" value="ISOVALERYL-COA DEHYDROGENASE, MITOCHONDRIAL-RELATED"/>
    <property type="match status" value="1"/>
</dbReference>
<comment type="cofactor">
    <cofactor evidence="1 6">
        <name>FAD</name>
        <dbReference type="ChEBI" id="CHEBI:57692"/>
    </cofactor>
</comment>
<dbReference type="Pfam" id="PF02770">
    <property type="entry name" value="Acyl-CoA_dh_M"/>
    <property type="match status" value="1"/>
</dbReference>
<dbReference type="AlphaFoldDB" id="A0ABD6AFY3"/>
<dbReference type="FunFam" id="1.10.540.10:FF:000002">
    <property type="entry name" value="Acyl-CoA dehydrogenase FadE19"/>
    <property type="match status" value="1"/>
</dbReference>
<dbReference type="InterPro" id="IPR009100">
    <property type="entry name" value="AcylCoA_DH/oxidase_NM_dom_sf"/>
</dbReference>
<comment type="caution">
    <text evidence="11">The sequence shown here is derived from an EMBL/GenBank/DDBJ whole genome shotgun (WGS) entry which is preliminary data.</text>
</comment>
<feature type="domain" description="Acyl-CoA dehydrogenase/oxidase C-terminal" evidence="8">
    <location>
        <begin position="251"/>
        <end position="399"/>
    </location>
</feature>
<dbReference type="InterPro" id="IPR006089">
    <property type="entry name" value="Acyl-CoA_DH_CS"/>
</dbReference>
<keyword evidence="4 6" id="KW-0274">FAD</keyword>
<dbReference type="InterPro" id="IPR009075">
    <property type="entry name" value="AcylCo_DH/oxidase_C"/>
</dbReference>
<accession>A0ABD6AFY3</accession>
<dbReference type="InterPro" id="IPR046373">
    <property type="entry name" value="Acyl-CoA_Oxase/DH_mid-dom_sf"/>
</dbReference>
<dbReference type="PROSITE" id="PS00073">
    <property type="entry name" value="ACYL_COA_DH_2"/>
    <property type="match status" value="1"/>
</dbReference>
<dbReference type="Gene3D" id="1.20.140.10">
    <property type="entry name" value="Butyryl-CoA Dehydrogenase, subunit A, domain 3"/>
    <property type="match status" value="1"/>
</dbReference>
<dbReference type="GO" id="GO:0016627">
    <property type="term" value="F:oxidoreductase activity, acting on the CH-CH group of donors"/>
    <property type="evidence" value="ECO:0007669"/>
    <property type="project" value="UniProtKB-ARBA"/>
</dbReference>
<reference evidence="11 12" key="1">
    <citation type="journal article" date="2019" name="Int. J. Syst. Evol. Microbiol.">
        <title>The Global Catalogue of Microorganisms (GCM) 10K type strain sequencing project: providing services to taxonomists for standard genome sequencing and annotation.</title>
        <authorList>
            <consortium name="The Broad Institute Genomics Platform"/>
            <consortium name="The Broad Institute Genome Sequencing Center for Infectious Disease"/>
            <person name="Wu L."/>
            <person name="Ma J."/>
        </authorList>
    </citation>
    <scope>NUCLEOTIDE SEQUENCE [LARGE SCALE GENOMIC DNA]</scope>
    <source>
        <strain evidence="11 12">CGMCC 1.12554</strain>
    </source>
</reference>
<evidence type="ECO:0000313" key="11">
    <source>
        <dbReference type="EMBL" id="MFC7323149.1"/>
    </source>
</evidence>
<evidence type="ECO:0000259" key="10">
    <source>
        <dbReference type="Pfam" id="PF02771"/>
    </source>
</evidence>
<evidence type="ECO:0000259" key="9">
    <source>
        <dbReference type="Pfam" id="PF02770"/>
    </source>
</evidence>
<keyword evidence="12" id="KW-1185">Reference proteome</keyword>
<dbReference type="InterPro" id="IPR013786">
    <property type="entry name" value="AcylCoA_DH/ox_N"/>
</dbReference>
<comment type="similarity">
    <text evidence="2 6">Belongs to the acyl-CoA dehydrogenase family.</text>
</comment>
<dbReference type="InterPro" id="IPR037069">
    <property type="entry name" value="AcylCoA_DH/ox_N_sf"/>
</dbReference>
<sequence length="402" mass="42775">MTGARVGSSLTDEQEAIRELVREFAVEELRPGAGEADETETFPEDAWDGLAELGLTGLTTPEAHGGFDADETTYAVVNEELAYGHLAVATALSVHCLATSCIAEFGNEAQRERWLPEMAAAGRPVGMFCLSEPHAGSNPAEMSTTAEYDAEADEYVLNGEKQWITNGERGGVAVVFAKAVRPDAEEAAESDPAADDGDGRGSITQFLVPADAEGFEVGKKEEKLGLRASDTTGISLDGCRIPAENRLTEEGEGLSAAFRSLTGGRIGIAAQAVGVAQAALDEAKSYAAEREQFGEPIAEIQTIRHKLAEMATDVSAARLLVREACRQAEAGEDNRVAASKAKYRASEAAMSVTNEAVQIHGGYGYTTDFDVERLYRDAKITEIYEGTTEIQKTIIARGVVGE</sequence>
<evidence type="ECO:0000256" key="6">
    <source>
        <dbReference type="RuleBase" id="RU362125"/>
    </source>
</evidence>
<dbReference type="RefSeq" id="WP_256407255.1">
    <property type="nucleotide sequence ID" value="NZ_JANHDN010000001.1"/>
</dbReference>
<dbReference type="EMBL" id="JBHTBL010000001">
    <property type="protein sequence ID" value="MFC7323149.1"/>
    <property type="molecule type" value="Genomic_DNA"/>
</dbReference>
<organism evidence="11 12">
    <name type="scientific">Halorubrum rutilum</name>
    <dbReference type="NCBI Taxonomy" id="1364933"/>
    <lineage>
        <taxon>Archaea</taxon>
        <taxon>Methanobacteriati</taxon>
        <taxon>Methanobacteriota</taxon>
        <taxon>Stenosarchaea group</taxon>
        <taxon>Halobacteria</taxon>
        <taxon>Halobacteriales</taxon>
        <taxon>Haloferacaceae</taxon>
        <taxon>Halorubrum</taxon>
    </lineage>
</organism>
<dbReference type="PANTHER" id="PTHR43884">
    <property type="entry name" value="ACYL-COA DEHYDROGENASE"/>
    <property type="match status" value="1"/>
</dbReference>